<gene>
    <name evidence="2" type="ORF">M9Y10_023821</name>
</gene>
<accession>A0ABR2KW70</accession>
<dbReference type="SUPFAM" id="SSF50475">
    <property type="entry name" value="FMN-binding split barrel"/>
    <property type="match status" value="1"/>
</dbReference>
<keyword evidence="3" id="KW-1185">Reference proteome</keyword>
<evidence type="ECO:0000259" key="1">
    <source>
        <dbReference type="Pfam" id="PF01243"/>
    </source>
</evidence>
<dbReference type="Pfam" id="PF01243">
    <property type="entry name" value="PNPOx_N"/>
    <property type="match status" value="1"/>
</dbReference>
<name>A0ABR2KW70_9EUKA</name>
<evidence type="ECO:0000313" key="2">
    <source>
        <dbReference type="EMBL" id="KAK8895359.1"/>
    </source>
</evidence>
<dbReference type="Proteomes" id="UP001470230">
    <property type="component" value="Unassembled WGS sequence"/>
</dbReference>
<reference evidence="2 3" key="1">
    <citation type="submission" date="2024-04" db="EMBL/GenBank/DDBJ databases">
        <title>Tritrichomonas musculus Genome.</title>
        <authorList>
            <person name="Alves-Ferreira E."/>
            <person name="Grigg M."/>
            <person name="Lorenzi H."/>
            <person name="Galac M."/>
        </authorList>
    </citation>
    <scope>NUCLEOTIDE SEQUENCE [LARGE SCALE GENOMIC DNA]</scope>
    <source>
        <strain evidence="2 3">EAF2021</strain>
    </source>
</reference>
<comment type="caution">
    <text evidence="2">The sequence shown here is derived from an EMBL/GenBank/DDBJ whole genome shotgun (WGS) entry which is preliminary data.</text>
</comment>
<dbReference type="Gene3D" id="2.30.110.10">
    <property type="entry name" value="Electron Transport, Fmn-binding Protein, Chain A"/>
    <property type="match status" value="1"/>
</dbReference>
<proteinExistence type="predicted"/>
<evidence type="ECO:0000313" key="3">
    <source>
        <dbReference type="Proteomes" id="UP001470230"/>
    </source>
</evidence>
<dbReference type="InterPro" id="IPR012349">
    <property type="entry name" value="Split_barrel_FMN-bd"/>
</dbReference>
<dbReference type="InterPro" id="IPR011576">
    <property type="entry name" value="Pyridox_Oxase_N"/>
</dbReference>
<feature type="domain" description="Pyridoxamine 5'-phosphate oxidase N-terminal" evidence="1">
    <location>
        <begin position="15"/>
        <end position="105"/>
    </location>
</feature>
<organism evidence="2 3">
    <name type="scientific">Tritrichomonas musculus</name>
    <dbReference type="NCBI Taxonomy" id="1915356"/>
    <lineage>
        <taxon>Eukaryota</taxon>
        <taxon>Metamonada</taxon>
        <taxon>Parabasalia</taxon>
        <taxon>Tritrichomonadida</taxon>
        <taxon>Tritrichomonadidae</taxon>
        <taxon>Tritrichomonas</taxon>
    </lineage>
</organism>
<protein>
    <recommendedName>
        <fullName evidence="1">Pyridoxamine 5'-phosphate oxidase N-terminal domain-containing protein</fullName>
    </recommendedName>
</protein>
<dbReference type="EMBL" id="JAPFFF010000003">
    <property type="protein sequence ID" value="KAK8895359.1"/>
    <property type="molecule type" value="Genomic_DNA"/>
</dbReference>
<sequence length="142" mass="16143">MEKLNSKSSNIMKERFGCDNVISLATTENDIPHVRYVNAYYEEGAFYVITYGLSNKMKQIEKNPNVAIAGEWFTAHGKGINLGFFGKEENFEIAEKLKRVFAAWIDNGHNDFNDTNTCILCIKLTDGVLFSHGTRFDIDFSQ</sequence>